<dbReference type="InterPro" id="IPR016185">
    <property type="entry name" value="PreATP-grasp_dom_sf"/>
</dbReference>
<dbReference type="SUPFAM" id="SSF56059">
    <property type="entry name" value="Glutathione synthetase ATP-binding domain-like"/>
    <property type="match status" value="1"/>
</dbReference>
<dbReference type="Gene3D" id="3.30.1490.20">
    <property type="entry name" value="ATP-grasp fold, A domain"/>
    <property type="match status" value="1"/>
</dbReference>
<dbReference type="Gene3D" id="3.40.50.20">
    <property type="match status" value="1"/>
</dbReference>
<evidence type="ECO:0000313" key="7">
    <source>
        <dbReference type="EMBL" id="SCG69342.1"/>
    </source>
</evidence>
<evidence type="ECO:0000313" key="8">
    <source>
        <dbReference type="Proteomes" id="UP000199408"/>
    </source>
</evidence>
<evidence type="ECO:0000256" key="3">
    <source>
        <dbReference type="ARBA" id="ARBA00022840"/>
    </source>
</evidence>
<dbReference type="PANTHER" id="PTHR21621:SF0">
    <property type="entry name" value="BETA-CITRYLGLUTAMATE SYNTHASE B-RELATED"/>
    <property type="match status" value="1"/>
</dbReference>
<dbReference type="STRING" id="47864.GA0070560_13033"/>
<proteinExistence type="predicted"/>
<gene>
    <name evidence="7" type="ORF">GA0070560_13033</name>
</gene>
<keyword evidence="3 4" id="KW-0067">ATP-binding</keyword>
<dbReference type="GO" id="GO:0046872">
    <property type="term" value="F:metal ion binding"/>
    <property type="evidence" value="ECO:0007669"/>
    <property type="project" value="UniProtKB-KW"/>
</dbReference>
<dbReference type="NCBIfam" id="TIGR00768">
    <property type="entry name" value="rimK_fam"/>
    <property type="match status" value="1"/>
</dbReference>
<dbReference type="InterPro" id="IPR004666">
    <property type="entry name" value="Rp_bS6_RimK/Lys_biosynth_LsyX"/>
</dbReference>
<protein>
    <submittedName>
        <fullName evidence="7">[lysine-biosynthesis-protein LysW]---L-2-aminoadipate ligase</fullName>
    </submittedName>
</protein>
<dbReference type="OrthoDB" id="9803907at2"/>
<keyword evidence="7" id="KW-0436">Ligase</keyword>
<reference evidence="8" key="1">
    <citation type="submission" date="2016-06" db="EMBL/GenBank/DDBJ databases">
        <authorList>
            <person name="Varghese N."/>
        </authorList>
    </citation>
    <scope>NUCLEOTIDE SEQUENCE [LARGE SCALE GENOMIC DNA]</scope>
    <source>
        <strain evidence="8">DSM 43171</strain>
    </source>
</reference>
<dbReference type="SUPFAM" id="SSF52440">
    <property type="entry name" value="PreATP-grasp domain"/>
    <property type="match status" value="1"/>
</dbReference>
<evidence type="ECO:0000256" key="1">
    <source>
        <dbReference type="ARBA" id="ARBA00022723"/>
    </source>
</evidence>
<sequence length="334" mass="35807">MSATPEGPGDRRIAVLASRIGADEKRLFDTLDRRGIPFDHVDTRRQWFAAGQPGRPWAVALNREIGQVRAAYGAHCLTAAGVDVVNSAESTEVCGDKWRTTLALEAAGIPTPRTALGLTPQATLDALESIGYPALIKPLVGSWGRLVVQLPDRAGAEGLLEYVAALPNPQSHLGYVQELIDKPGRDIRVVVVGGQVLGAVYRTGVSLRTNVALGGQTRPCEVTPEIARLSLEAACAVGTDIAGVDLIEDRDGRLLVLEVNHRVEFTGFQSALVGRVDVADRIVDLLLQRADRHLLLERVHDELGVHHVGPRHRDVRRRAAAGDAGDPLPVLPGA</sequence>
<dbReference type="AlphaFoldDB" id="A0A1C5JFK8"/>
<evidence type="ECO:0000256" key="5">
    <source>
        <dbReference type="SAM" id="MobiDB-lite"/>
    </source>
</evidence>
<organism evidence="7 8">
    <name type="scientific">Micromonospora halophytica</name>
    <dbReference type="NCBI Taxonomy" id="47864"/>
    <lineage>
        <taxon>Bacteria</taxon>
        <taxon>Bacillati</taxon>
        <taxon>Actinomycetota</taxon>
        <taxon>Actinomycetes</taxon>
        <taxon>Micromonosporales</taxon>
        <taxon>Micromonosporaceae</taxon>
        <taxon>Micromonospora</taxon>
    </lineage>
</organism>
<dbReference type="GO" id="GO:0009432">
    <property type="term" value="P:SOS response"/>
    <property type="evidence" value="ECO:0007669"/>
    <property type="project" value="TreeGrafter"/>
</dbReference>
<accession>A0A1C5JFK8</accession>
<evidence type="ECO:0000259" key="6">
    <source>
        <dbReference type="PROSITE" id="PS50975"/>
    </source>
</evidence>
<evidence type="ECO:0000256" key="4">
    <source>
        <dbReference type="PROSITE-ProRule" id="PRU00409"/>
    </source>
</evidence>
<dbReference type="GO" id="GO:0005524">
    <property type="term" value="F:ATP binding"/>
    <property type="evidence" value="ECO:0007669"/>
    <property type="project" value="UniProtKB-UniRule"/>
</dbReference>
<dbReference type="Pfam" id="PF22626">
    <property type="entry name" value="LysX_preATP_grasp"/>
    <property type="match status" value="1"/>
</dbReference>
<feature type="region of interest" description="Disordered" evidence="5">
    <location>
        <begin position="314"/>
        <end position="334"/>
    </location>
</feature>
<feature type="domain" description="ATP-grasp" evidence="6">
    <location>
        <begin position="101"/>
        <end position="287"/>
    </location>
</feature>
<dbReference type="GO" id="GO:0018169">
    <property type="term" value="F:ribosomal S6-glutamic acid ligase activity"/>
    <property type="evidence" value="ECO:0007669"/>
    <property type="project" value="TreeGrafter"/>
</dbReference>
<dbReference type="PANTHER" id="PTHR21621">
    <property type="entry name" value="RIBOSOMAL PROTEIN S6 MODIFICATION PROTEIN"/>
    <property type="match status" value="1"/>
</dbReference>
<keyword evidence="2 4" id="KW-0547">Nucleotide-binding</keyword>
<dbReference type="Gene3D" id="3.30.470.20">
    <property type="entry name" value="ATP-grasp fold, B domain"/>
    <property type="match status" value="1"/>
</dbReference>
<dbReference type="InterPro" id="IPR054562">
    <property type="entry name" value="LysX/ArgX_preATP_grasp"/>
</dbReference>
<dbReference type="Proteomes" id="UP000199408">
    <property type="component" value="Unassembled WGS sequence"/>
</dbReference>
<dbReference type="InterPro" id="IPR011761">
    <property type="entry name" value="ATP-grasp"/>
</dbReference>
<dbReference type="Pfam" id="PF08443">
    <property type="entry name" value="RimK"/>
    <property type="match status" value="1"/>
</dbReference>
<evidence type="ECO:0000256" key="2">
    <source>
        <dbReference type="ARBA" id="ARBA00022741"/>
    </source>
</evidence>
<keyword evidence="8" id="KW-1185">Reference proteome</keyword>
<name>A0A1C5JFK8_9ACTN</name>
<dbReference type="InterPro" id="IPR013815">
    <property type="entry name" value="ATP_grasp_subdomain_1"/>
</dbReference>
<dbReference type="InterPro" id="IPR013651">
    <property type="entry name" value="ATP-grasp_RimK-type"/>
</dbReference>
<dbReference type="EMBL" id="FMDN01000030">
    <property type="protein sequence ID" value="SCG69342.1"/>
    <property type="molecule type" value="Genomic_DNA"/>
</dbReference>
<dbReference type="PROSITE" id="PS50975">
    <property type="entry name" value="ATP_GRASP"/>
    <property type="match status" value="1"/>
</dbReference>
<dbReference type="GO" id="GO:0005737">
    <property type="term" value="C:cytoplasm"/>
    <property type="evidence" value="ECO:0007669"/>
    <property type="project" value="TreeGrafter"/>
</dbReference>
<keyword evidence="1" id="KW-0479">Metal-binding</keyword>